<evidence type="ECO:0000313" key="9">
    <source>
        <dbReference type="Proteomes" id="UP000235786"/>
    </source>
</evidence>
<evidence type="ECO:0000256" key="6">
    <source>
        <dbReference type="ARBA" id="ARBA00023242"/>
    </source>
</evidence>
<feature type="domain" description="Zn(2)-C6 fungal-type" evidence="7">
    <location>
        <begin position="23"/>
        <end position="53"/>
    </location>
</feature>
<dbReference type="InterPro" id="IPR036864">
    <property type="entry name" value="Zn2-C6_fun-type_DNA-bd_sf"/>
</dbReference>
<dbReference type="PANTHER" id="PTHR36206:SF4">
    <property type="entry name" value="HYPOTHETICAL CONSERVED PROTEIN (EUROFUNG)-RELATED"/>
    <property type="match status" value="1"/>
</dbReference>
<dbReference type="AlphaFoldDB" id="A0A2J6RLB2"/>
<sequence length="583" mass="65962">MPSTWVPVPGKRRRVGMPKVRTGCLTCEGRRVKCNEVKPRCGGCAHLDLECLYVRRKLSAARPLLPLPEADHVRRGHVIANKDLPTPESVTVVTLPGFTTLCFRNEAESRYFKIFKESAAPELSGYFDTNVWTRTILQVCHAEPFALHAVIAIGALHTAISTAQNHSPLHPSIRRKQGEVHHAFALQQYATALHFMRQLPLQEKSEPSFRRTLISCLLTTCFENYVGNSDSALVSAQHGINILVELERAIYPKFSPRHTHLSYFLHTLSADDLDLFSTFVRLETVVILFRHMIVAPDPAATSTPGLTLGSDGSPDSLRFLDMPEVFESLTQAQFCWVLSIKRVFQWQGACMESGFSCVEGAEAEKQQQRQQELIRLGALMYAEARERWLRAFQPLFDRSRKRKGSKEFCGASLLMIQFLSLGILTSTEGRQSELCWDVCLPDHIALVDLAAELLESIASPASKHSRTEKRHAVFIFDDGLLARLNQVATRCRNSEVRRRALSLLQKHPRREGLWDSEMAAKVSAWVIEKEEAAMVNGYVPETARLRIESMRLSLADRRVMFSYSKLMVIGEERIVLPEVQLRW</sequence>
<keyword evidence="2" id="KW-0862">Zinc</keyword>
<evidence type="ECO:0000256" key="2">
    <source>
        <dbReference type="ARBA" id="ARBA00022833"/>
    </source>
</evidence>
<dbReference type="OrthoDB" id="3598904at2759"/>
<evidence type="ECO:0000256" key="1">
    <source>
        <dbReference type="ARBA" id="ARBA00022723"/>
    </source>
</evidence>
<dbReference type="EMBL" id="KZ613947">
    <property type="protein sequence ID" value="PMD39269.1"/>
    <property type="molecule type" value="Genomic_DNA"/>
</dbReference>
<keyword evidence="4" id="KW-0238">DNA-binding</keyword>
<dbReference type="GO" id="GO:0008270">
    <property type="term" value="F:zinc ion binding"/>
    <property type="evidence" value="ECO:0007669"/>
    <property type="project" value="InterPro"/>
</dbReference>
<keyword evidence="9" id="KW-1185">Reference proteome</keyword>
<dbReference type="PROSITE" id="PS50048">
    <property type="entry name" value="ZN2_CY6_FUNGAL_2"/>
    <property type="match status" value="1"/>
</dbReference>
<dbReference type="InterPro" id="IPR021858">
    <property type="entry name" value="Fun_TF"/>
</dbReference>
<dbReference type="InterPro" id="IPR001138">
    <property type="entry name" value="Zn2Cys6_DnaBD"/>
</dbReference>
<dbReference type="Gene3D" id="4.10.240.10">
    <property type="entry name" value="Zn(2)-C6 fungal-type DNA-binding domain"/>
    <property type="match status" value="1"/>
</dbReference>
<dbReference type="PANTHER" id="PTHR36206">
    <property type="entry name" value="ASPERCRYPTIN BIOSYNTHESIS CLUSTER-SPECIFIC TRANSCRIPTION REGULATOR ATNN-RELATED"/>
    <property type="match status" value="1"/>
</dbReference>
<name>A0A2J6RLB2_HYAVF</name>
<protein>
    <recommendedName>
        <fullName evidence="7">Zn(2)-C6 fungal-type domain-containing protein</fullName>
    </recommendedName>
</protein>
<keyword evidence="1" id="KW-0479">Metal-binding</keyword>
<evidence type="ECO:0000313" key="8">
    <source>
        <dbReference type="EMBL" id="PMD39269.1"/>
    </source>
</evidence>
<evidence type="ECO:0000256" key="5">
    <source>
        <dbReference type="ARBA" id="ARBA00023163"/>
    </source>
</evidence>
<evidence type="ECO:0000256" key="4">
    <source>
        <dbReference type="ARBA" id="ARBA00023125"/>
    </source>
</evidence>
<keyword evidence="6" id="KW-0539">Nucleus</keyword>
<dbReference type="SMART" id="SM00066">
    <property type="entry name" value="GAL4"/>
    <property type="match status" value="1"/>
</dbReference>
<keyword evidence="5" id="KW-0804">Transcription</keyword>
<dbReference type="CDD" id="cd00067">
    <property type="entry name" value="GAL4"/>
    <property type="match status" value="1"/>
</dbReference>
<evidence type="ECO:0000256" key="3">
    <source>
        <dbReference type="ARBA" id="ARBA00023015"/>
    </source>
</evidence>
<evidence type="ECO:0000259" key="7">
    <source>
        <dbReference type="PROSITE" id="PS50048"/>
    </source>
</evidence>
<dbReference type="GO" id="GO:0003677">
    <property type="term" value="F:DNA binding"/>
    <property type="evidence" value="ECO:0007669"/>
    <property type="project" value="UniProtKB-KW"/>
</dbReference>
<gene>
    <name evidence="8" type="ORF">L207DRAFT_491241</name>
</gene>
<proteinExistence type="predicted"/>
<dbReference type="GO" id="GO:0000981">
    <property type="term" value="F:DNA-binding transcription factor activity, RNA polymerase II-specific"/>
    <property type="evidence" value="ECO:0007669"/>
    <property type="project" value="InterPro"/>
</dbReference>
<dbReference type="Pfam" id="PF00172">
    <property type="entry name" value="Zn_clus"/>
    <property type="match status" value="1"/>
</dbReference>
<dbReference type="InterPro" id="IPR052360">
    <property type="entry name" value="Transcr_Regulatory_Proteins"/>
</dbReference>
<keyword evidence="3" id="KW-0805">Transcription regulation</keyword>
<dbReference type="SUPFAM" id="SSF57701">
    <property type="entry name" value="Zn2/Cys6 DNA-binding domain"/>
    <property type="match status" value="1"/>
</dbReference>
<organism evidence="8 9">
    <name type="scientific">Hyaloscypha variabilis (strain UAMH 11265 / GT02V1 / F)</name>
    <name type="common">Meliniomyces variabilis</name>
    <dbReference type="NCBI Taxonomy" id="1149755"/>
    <lineage>
        <taxon>Eukaryota</taxon>
        <taxon>Fungi</taxon>
        <taxon>Dikarya</taxon>
        <taxon>Ascomycota</taxon>
        <taxon>Pezizomycotina</taxon>
        <taxon>Leotiomycetes</taxon>
        <taxon>Helotiales</taxon>
        <taxon>Hyaloscyphaceae</taxon>
        <taxon>Hyaloscypha</taxon>
        <taxon>Hyaloscypha variabilis</taxon>
    </lineage>
</organism>
<reference evidence="8 9" key="1">
    <citation type="submission" date="2016-04" db="EMBL/GenBank/DDBJ databases">
        <title>A degradative enzymes factory behind the ericoid mycorrhizal symbiosis.</title>
        <authorList>
            <consortium name="DOE Joint Genome Institute"/>
            <person name="Martino E."/>
            <person name="Morin E."/>
            <person name="Grelet G."/>
            <person name="Kuo A."/>
            <person name="Kohler A."/>
            <person name="Daghino S."/>
            <person name="Barry K."/>
            <person name="Choi C."/>
            <person name="Cichocki N."/>
            <person name="Clum A."/>
            <person name="Copeland A."/>
            <person name="Hainaut M."/>
            <person name="Haridas S."/>
            <person name="Labutti K."/>
            <person name="Lindquist E."/>
            <person name="Lipzen A."/>
            <person name="Khouja H.-R."/>
            <person name="Murat C."/>
            <person name="Ohm R."/>
            <person name="Olson A."/>
            <person name="Spatafora J."/>
            <person name="Veneault-Fourrey C."/>
            <person name="Henrissat B."/>
            <person name="Grigoriev I."/>
            <person name="Martin F."/>
            <person name="Perotto S."/>
        </authorList>
    </citation>
    <scope>NUCLEOTIDE SEQUENCE [LARGE SCALE GENOMIC DNA]</scope>
    <source>
        <strain evidence="8 9">F</strain>
    </source>
</reference>
<dbReference type="Proteomes" id="UP000235786">
    <property type="component" value="Unassembled WGS sequence"/>
</dbReference>
<dbReference type="Pfam" id="PF11951">
    <property type="entry name" value="Fungal_trans_2"/>
    <property type="match status" value="1"/>
</dbReference>
<accession>A0A2J6RLB2</accession>